<organism evidence="2 3">
    <name type="scientific">Actinoplanes philippinensis</name>
    <dbReference type="NCBI Taxonomy" id="35752"/>
    <lineage>
        <taxon>Bacteria</taxon>
        <taxon>Bacillati</taxon>
        <taxon>Actinomycetota</taxon>
        <taxon>Actinomycetes</taxon>
        <taxon>Micromonosporales</taxon>
        <taxon>Micromonosporaceae</taxon>
        <taxon>Actinoplanes</taxon>
    </lineage>
</organism>
<evidence type="ECO:0000313" key="3">
    <source>
        <dbReference type="Proteomes" id="UP000199645"/>
    </source>
</evidence>
<sequence>MSGRRARPGAGYTLSTNTSPAQKHPVRGSPPPPRGVGDGGEPLTGPTLWSPHAPPPAVPLPPGGRRSSRSTSGWRSWRLSLCLPLPVGGPRGSVSACRSWSAVLAVQSLPAAPGRRSWRFSLCLPLLVGGPGGSVPACRSRLAVFWVEVLPVRGRFGLSRLRLAVLLSQATVVAAPSRVPGYPWLSVPLNFHTSGAWSRAAASVCWLSPVGGLLPSAVFSCRPSSPAGCLLLLAVSCWRSPATGHLPPAGCLLLSAVSFRPVGRLLSSAGSSCRVFVACVDSAGRLPRWLPSGGLAC</sequence>
<accession>A0A1I2H362</accession>
<dbReference type="AlphaFoldDB" id="A0A1I2H362"/>
<dbReference type="EMBL" id="FONV01000007">
    <property type="protein sequence ID" value="SFF23236.1"/>
    <property type="molecule type" value="Genomic_DNA"/>
</dbReference>
<feature type="compositionally biased region" description="Pro residues" evidence="1">
    <location>
        <begin position="52"/>
        <end position="62"/>
    </location>
</feature>
<evidence type="ECO:0000256" key="1">
    <source>
        <dbReference type="SAM" id="MobiDB-lite"/>
    </source>
</evidence>
<evidence type="ECO:0000313" key="2">
    <source>
        <dbReference type="EMBL" id="SFF23236.1"/>
    </source>
</evidence>
<dbReference type="Proteomes" id="UP000199645">
    <property type="component" value="Unassembled WGS sequence"/>
</dbReference>
<dbReference type="STRING" id="35752.SAMN05421541_107362"/>
<proteinExistence type="predicted"/>
<feature type="region of interest" description="Disordered" evidence="1">
    <location>
        <begin position="1"/>
        <end position="71"/>
    </location>
</feature>
<gene>
    <name evidence="2" type="ORF">SAMN05421541_107362</name>
</gene>
<reference evidence="2 3" key="1">
    <citation type="submission" date="2016-10" db="EMBL/GenBank/DDBJ databases">
        <authorList>
            <person name="de Groot N.N."/>
        </authorList>
    </citation>
    <scope>NUCLEOTIDE SEQUENCE [LARGE SCALE GENOMIC DNA]</scope>
    <source>
        <strain evidence="2 3">DSM 43019</strain>
    </source>
</reference>
<name>A0A1I2H362_9ACTN</name>
<keyword evidence="3" id="KW-1185">Reference proteome</keyword>
<protein>
    <submittedName>
        <fullName evidence="2">Uncharacterized protein</fullName>
    </submittedName>
</protein>